<evidence type="ECO:0000256" key="3">
    <source>
        <dbReference type="ARBA" id="ARBA00022729"/>
    </source>
</evidence>
<accession>A0ABX7SKW2</accession>
<protein>
    <submittedName>
        <fullName evidence="5">Alkaline phosphatase family protein</fullName>
    </submittedName>
</protein>
<keyword evidence="3 4" id="KW-0732">Signal</keyword>
<feature type="signal peptide" evidence="4">
    <location>
        <begin position="1"/>
        <end position="22"/>
    </location>
</feature>
<proteinExistence type="predicted"/>
<evidence type="ECO:0000256" key="1">
    <source>
        <dbReference type="ARBA" id="ARBA00022553"/>
    </source>
</evidence>
<dbReference type="InterPro" id="IPR017850">
    <property type="entry name" value="Alkaline_phosphatase_core_sf"/>
</dbReference>
<dbReference type="Gene3D" id="3.40.720.10">
    <property type="entry name" value="Alkaline Phosphatase, subunit A"/>
    <property type="match status" value="1"/>
</dbReference>
<name>A0ABX7SKW2_9CAUL</name>
<dbReference type="Pfam" id="PF01663">
    <property type="entry name" value="Phosphodiest"/>
    <property type="match status" value="1"/>
</dbReference>
<organism evidence="5 6">
    <name type="scientific">Brevundimonas pondensis</name>
    <dbReference type="NCBI Taxonomy" id="2774189"/>
    <lineage>
        <taxon>Bacteria</taxon>
        <taxon>Pseudomonadati</taxon>
        <taxon>Pseudomonadota</taxon>
        <taxon>Alphaproteobacteria</taxon>
        <taxon>Caulobacterales</taxon>
        <taxon>Caulobacteraceae</taxon>
        <taxon>Brevundimonas</taxon>
    </lineage>
</organism>
<dbReference type="InterPro" id="IPR002591">
    <property type="entry name" value="Phosphodiest/P_Trfase"/>
</dbReference>
<evidence type="ECO:0000313" key="6">
    <source>
        <dbReference type="Proteomes" id="UP000663942"/>
    </source>
</evidence>
<reference evidence="5 6" key="1">
    <citation type="submission" date="2020-09" db="EMBL/GenBank/DDBJ databases">
        <title>Brevundimonas sp. LVF1 isolated from an oligotrophic pond in Goettingen, Germany.</title>
        <authorList>
            <person name="Friedrich I."/>
            <person name="Klassen A."/>
            <person name="Neubauer H."/>
            <person name="Schneider D."/>
            <person name="Hertel R."/>
            <person name="Daniel R."/>
        </authorList>
    </citation>
    <scope>NUCLEOTIDE SEQUENCE [LARGE SCALE GENOMIC DNA]</scope>
    <source>
        <strain evidence="5 6">LVF1</strain>
    </source>
</reference>
<keyword evidence="2" id="KW-0479">Metal-binding</keyword>
<sequence length="544" mass="58617">MHHRLAAALAALLCAASGLAQAQDRTGDTATPAPPRLIVTVVVDQFSANLFNQYRSRWTAGLRRLSDEGLVSTNGYQTHGLTETCPGHSTVLTGMHPAQTGIPSNDWIDPATGEEVYCLAAPRNTLAHGRNSDNGPVGPDNIRASSLGDWLKAQRPDARVFAVSGKDRGAINLAGHHPDGAFWFTDGFGLTTYVEPGQDAARRLAPVDAFNRAFRRRQADAPHAWTYTRPQCRALEADWTIRGDVLHSRVPPARDKFDASPSLDEETLKAAAYLIDSQNLGQGPTTDLLGVSLSATDRIGHAYGSQGPEMCEQMHRLDAALGEFLTRLEAVSGGVILVLTADHGGSDFVERLAQRGYPHAHRISSAPLAEINADLQARFRLDAAPLQSGSSGLIVADGGQRRLPEPLRGEIIAAALPQLRVMPDIVFAEARDTLLTAPLPDSLQPEMLTLEQRMRLSAVDERSSDIIMVRAPNVTGGGRVGGNIAGHGTPWDYDRRVPIVFWKPQGTGQERFLPIRTIDIAPTLAAVVDIASPVVEGHALPLWD</sequence>
<dbReference type="Gene3D" id="3.30.1360.150">
    <property type="match status" value="1"/>
</dbReference>
<keyword evidence="6" id="KW-1185">Reference proteome</keyword>
<evidence type="ECO:0000256" key="4">
    <source>
        <dbReference type="SAM" id="SignalP"/>
    </source>
</evidence>
<dbReference type="PANTHER" id="PTHR10151">
    <property type="entry name" value="ECTONUCLEOTIDE PYROPHOSPHATASE/PHOSPHODIESTERASE"/>
    <property type="match status" value="1"/>
</dbReference>
<evidence type="ECO:0000256" key="2">
    <source>
        <dbReference type="ARBA" id="ARBA00022723"/>
    </source>
</evidence>
<keyword evidence="1" id="KW-0597">Phosphoprotein</keyword>
<gene>
    <name evidence="5" type="ORF">IFE19_15380</name>
</gene>
<dbReference type="EMBL" id="CP062006">
    <property type="protein sequence ID" value="QTC87452.1"/>
    <property type="molecule type" value="Genomic_DNA"/>
</dbReference>
<dbReference type="PIRSF" id="PIRSF031924">
    <property type="entry name" value="Pi-irrepressible_AP"/>
    <property type="match status" value="1"/>
</dbReference>
<dbReference type="RefSeq" id="WP_207823786.1">
    <property type="nucleotide sequence ID" value="NZ_CP062006.1"/>
</dbReference>
<dbReference type="InterPro" id="IPR026263">
    <property type="entry name" value="Alkaline_phosphatase_prok"/>
</dbReference>
<dbReference type="Proteomes" id="UP000663942">
    <property type="component" value="Chromosome"/>
</dbReference>
<dbReference type="SUPFAM" id="SSF53649">
    <property type="entry name" value="Alkaline phosphatase-like"/>
    <property type="match status" value="1"/>
</dbReference>
<dbReference type="PANTHER" id="PTHR10151:SF120">
    <property type="entry name" value="BIS(5'-ADENOSYL)-TRIPHOSPHATASE"/>
    <property type="match status" value="1"/>
</dbReference>
<evidence type="ECO:0000313" key="5">
    <source>
        <dbReference type="EMBL" id="QTC87452.1"/>
    </source>
</evidence>
<feature type="chain" id="PRO_5046877628" evidence="4">
    <location>
        <begin position="23"/>
        <end position="544"/>
    </location>
</feature>
<dbReference type="CDD" id="cd16016">
    <property type="entry name" value="AP-SPAP"/>
    <property type="match status" value="1"/>
</dbReference>